<dbReference type="EMBL" id="FCOK02000072">
    <property type="protein sequence ID" value="SAL64196.1"/>
    <property type="molecule type" value="Genomic_DNA"/>
</dbReference>
<proteinExistence type="predicted"/>
<gene>
    <name evidence="1" type="ORF">AWB69_07220</name>
</gene>
<name>A0A158J5T5_9BURK</name>
<reference evidence="1 2" key="1">
    <citation type="submission" date="2016-01" db="EMBL/GenBank/DDBJ databases">
        <authorList>
            <person name="Oliw E.H."/>
        </authorList>
    </citation>
    <scope>NUCLEOTIDE SEQUENCE [LARGE SCALE GENOMIC DNA]</scope>
    <source>
        <strain evidence="1">LMG 27134</strain>
    </source>
</reference>
<evidence type="ECO:0000313" key="2">
    <source>
        <dbReference type="Proteomes" id="UP000054683"/>
    </source>
</evidence>
<protein>
    <submittedName>
        <fullName evidence="1">Uncharacterized protein</fullName>
    </submittedName>
</protein>
<sequence>MKKQLLALVILCPPAGTMRAQSRVTPYGLIDKGLEALSNMRVTGKTTGSRQCLLDTTFGLNSPVGVERHRGSGRWSGRGIHT</sequence>
<accession>A0A158J5T5</accession>
<evidence type="ECO:0000313" key="1">
    <source>
        <dbReference type="EMBL" id="SAL64196.1"/>
    </source>
</evidence>
<dbReference type="Proteomes" id="UP000054683">
    <property type="component" value="Unassembled WGS sequence"/>
</dbReference>
<dbReference type="AlphaFoldDB" id="A0A158J5T5"/>
<organism evidence="1 2">
    <name type="scientific">Caballeronia udeis</name>
    <dbReference type="NCBI Taxonomy" id="1232866"/>
    <lineage>
        <taxon>Bacteria</taxon>
        <taxon>Pseudomonadati</taxon>
        <taxon>Pseudomonadota</taxon>
        <taxon>Betaproteobacteria</taxon>
        <taxon>Burkholderiales</taxon>
        <taxon>Burkholderiaceae</taxon>
        <taxon>Caballeronia</taxon>
    </lineage>
</organism>